<feature type="transmembrane region" description="Helical" evidence="5">
    <location>
        <begin position="272"/>
        <end position="290"/>
    </location>
</feature>
<dbReference type="Pfam" id="PF00916">
    <property type="entry name" value="Sulfate_transp"/>
    <property type="match status" value="1"/>
</dbReference>
<accession>A0A9N9WPF8</accession>
<keyword evidence="8" id="KW-1185">Reference proteome</keyword>
<feature type="transmembrane region" description="Helical" evidence="5">
    <location>
        <begin position="388"/>
        <end position="412"/>
    </location>
</feature>
<comment type="subcellular location">
    <subcellularLocation>
        <location evidence="1">Membrane</location>
        <topology evidence="1">Multi-pass membrane protein</topology>
    </subcellularLocation>
</comment>
<feature type="transmembrane region" description="Helical" evidence="5">
    <location>
        <begin position="117"/>
        <end position="134"/>
    </location>
</feature>
<feature type="domain" description="STAS" evidence="6">
    <location>
        <begin position="538"/>
        <end position="671"/>
    </location>
</feature>
<evidence type="ECO:0000256" key="1">
    <source>
        <dbReference type="ARBA" id="ARBA00004141"/>
    </source>
</evidence>
<dbReference type="GO" id="GO:0016020">
    <property type="term" value="C:membrane"/>
    <property type="evidence" value="ECO:0007669"/>
    <property type="project" value="UniProtKB-SubCell"/>
</dbReference>
<feature type="transmembrane region" description="Helical" evidence="5">
    <location>
        <begin position="302"/>
        <end position="319"/>
    </location>
</feature>
<protein>
    <recommendedName>
        <fullName evidence="6">STAS domain-containing protein</fullName>
    </recommendedName>
</protein>
<evidence type="ECO:0000256" key="4">
    <source>
        <dbReference type="ARBA" id="ARBA00023136"/>
    </source>
</evidence>
<dbReference type="InterPro" id="IPR036513">
    <property type="entry name" value="STAS_dom_sf"/>
</dbReference>
<dbReference type="CDD" id="cd07042">
    <property type="entry name" value="STAS_SulP_like_sulfate_transporter"/>
    <property type="match status" value="1"/>
</dbReference>
<dbReference type="PROSITE" id="PS50801">
    <property type="entry name" value="STAS"/>
    <property type="match status" value="1"/>
</dbReference>
<dbReference type="PANTHER" id="PTHR11814">
    <property type="entry name" value="SULFATE TRANSPORTER"/>
    <property type="match status" value="1"/>
</dbReference>
<feature type="transmembrane region" description="Helical" evidence="5">
    <location>
        <begin position="348"/>
        <end position="367"/>
    </location>
</feature>
<dbReference type="OrthoDB" id="288203at2759"/>
<organism evidence="7 8">
    <name type="scientific">Chironomus riparius</name>
    <dbReference type="NCBI Taxonomy" id="315576"/>
    <lineage>
        <taxon>Eukaryota</taxon>
        <taxon>Metazoa</taxon>
        <taxon>Ecdysozoa</taxon>
        <taxon>Arthropoda</taxon>
        <taxon>Hexapoda</taxon>
        <taxon>Insecta</taxon>
        <taxon>Pterygota</taxon>
        <taxon>Neoptera</taxon>
        <taxon>Endopterygota</taxon>
        <taxon>Diptera</taxon>
        <taxon>Nematocera</taxon>
        <taxon>Chironomoidea</taxon>
        <taxon>Chironomidae</taxon>
        <taxon>Chironominae</taxon>
        <taxon>Chironomus</taxon>
    </lineage>
</organism>
<feature type="transmembrane region" description="Helical" evidence="5">
    <location>
        <begin position="448"/>
        <end position="465"/>
    </location>
</feature>
<feature type="transmembrane region" description="Helical" evidence="5">
    <location>
        <begin position="424"/>
        <end position="441"/>
    </location>
</feature>
<dbReference type="AlphaFoldDB" id="A0A9N9WPF8"/>
<feature type="transmembrane region" description="Helical" evidence="5">
    <location>
        <begin position="485"/>
        <end position="514"/>
    </location>
</feature>
<evidence type="ECO:0000256" key="2">
    <source>
        <dbReference type="ARBA" id="ARBA00022692"/>
    </source>
</evidence>
<dbReference type="InterPro" id="IPR002645">
    <property type="entry name" value="STAS_dom"/>
</dbReference>
<gene>
    <name evidence="7" type="ORF">CHIRRI_LOCUS6643</name>
</gene>
<feature type="transmembrane region" description="Helical" evidence="5">
    <location>
        <begin position="91"/>
        <end position="111"/>
    </location>
</feature>
<evidence type="ECO:0000259" key="6">
    <source>
        <dbReference type="PROSITE" id="PS50801"/>
    </source>
</evidence>
<dbReference type="Proteomes" id="UP001153620">
    <property type="component" value="Chromosome 2"/>
</dbReference>
<dbReference type="NCBIfam" id="TIGR00815">
    <property type="entry name" value="sulP"/>
    <property type="match status" value="1"/>
</dbReference>
<keyword evidence="4 5" id="KW-0472">Membrane</keyword>
<dbReference type="InterPro" id="IPR011547">
    <property type="entry name" value="SLC26A/SulP_dom"/>
</dbReference>
<evidence type="ECO:0000256" key="3">
    <source>
        <dbReference type="ARBA" id="ARBA00022989"/>
    </source>
</evidence>
<feature type="transmembrane region" description="Helical" evidence="5">
    <location>
        <begin position="187"/>
        <end position="207"/>
    </location>
</feature>
<keyword evidence="3 5" id="KW-1133">Transmembrane helix</keyword>
<evidence type="ECO:0000313" key="8">
    <source>
        <dbReference type="Proteomes" id="UP001153620"/>
    </source>
</evidence>
<sequence length="677" mass="74670">MPYKASNINIIDVEFDKHRSSDGVPYLINRNVLKQDELEFMAGYDRQKDSALTSIKGNLKELKPKNILTDLCPILKWLPEYPLKKNLTNDIISGLTVAVMHIPQGMAYGLLAGVDPIVGLYMAFFPTLIYVLFGTSRHISMGTFAVVSIMTSKIVATYSDPNYGSVISNLTQTMSEDGNPVYPYSPFQVATAVTMVCGFYQIIMSILRLGILSSLLSEALVNGFTTAAAFHVLTSQLKDVLGLKLPRHKGAFKIILSLKDMVMNITNANPNAIYIAVACIAFMITMNEFIKPWASKKCKFPIPAELMAVVGFTIASYTLNLGGPIYKVRIVGNIPTGLPIPTMPPFELLQLVAIDAIAVCIVSYSINMSMAKIFAKKEYYEVRPNQELLALGFSNIFGSFFSCIPLCCSLSRSLIQYQAGGKTQLTSVISASIILTVLLWFGPLFETLPRATLAGIIIVALKGMFMQIKDLKRFTKEGILETAEWIGTFLTVIIIDIDIGLLTGVIISILALYIKGLKSYSSMLGQVPNTDIYVDLKTHKNAIELQHVKIFHYSGSINFATCSGFKKELFDNIGINQRVIRRASLCESQSEARNFNNNLKTLIIDLGSVAHIDMSGYRTFMEIKNDMKLISVNVFLANASDCVYDSLTHAACLGHPAFECFSTVHDAVLYATNKSDL</sequence>
<dbReference type="Gene3D" id="3.30.750.24">
    <property type="entry name" value="STAS domain"/>
    <property type="match status" value="1"/>
</dbReference>
<dbReference type="GO" id="GO:0055085">
    <property type="term" value="P:transmembrane transport"/>
    <property type="evidence" value="ECO:0007669"/>
    <property type="project" value="InterPro"/>
</dbReference>
<reference evidence="7" key="1">
    <citation type="submission" date="2022-01" db="EMBL/GenBank/DDBJ databases">
        <authorList>
            <person name="King R."/>
        </authorList>
    </citation>
    <scope>NUCLEOTIDE SEQUENCE</scope>
</reference>
<dbReference type="InterPro" id="IPR001902">
    <property type="entry name" value="SLC26A/SulP_fam"/>
</dbReference>
<dbReference type="EMBL" id="OU895878">
    <property type="protein sequence ID" value="CAG9803747.1"/>
    <property type="molecule type" value="Genomic_DNA"/>
</dbReference>
<dbReference type="Pfam" id="PF01740">
    <property type="entry name" value="STAS"/>
    <property type="match status" value="1"/>
</dbReference>
<name>A0A9N9WPF8_9DIPT</name>
<dbReference type="SUPFAM" id="SSF52091">
    <property type="entry name" value="SpoIIaa-like"/>
    <property type="match status" value="1"/>
</dbReference>
<reference evidence="7" key="2">
    <citation type="submission" date="2022-10" db="EMBL/GenBank/DDBJ databases">
        <authorList>
            <consortium name="ENA_rothamsted_submissions"/>
            <consortium name="culmorum"/>
            <person name="King R."/>
        </authorList>
    </citation>
    <scope>NUCLEOTIDE SEQUENCE</scope>
</reference>
<proteinExistence type="predicted"/>
<keyword evidence="2 5" id="KW-0812">Transmembrane</keyword>
<evidence type="ECO:0000256" key="5">
    <source>
        <dbReference type="SAM" id="Phobius"/>
    </source>
</evidence>
<evidence type="ECO:0000313" key="7">
    <source>
        <dbReference type="EMBL" id="CAG9803747.1"/>
    </source>
</evidence>